<dbReference type="EMBL" id="CP018906">
    <property type="protein sequence ID" value="AQW22198.1"/>
    <property type="molecule type" value="Genomic_DNA"/>
</dbReference>
<keyword evidence="4 5" id="KW-0472">Membrane</keyword>
<evidence type="ECO:0000256" key="1">
    <source>
        <dbReference type="ARBA" id="ARBA00004141"/>
    </source>
</evidence>
<evidence type="ECO:0000256" key="4">
    <source>
        <dbReference type="ARBA" id="ARBA00023136"/>
    </source>
</evidence>
<accession>A0A1S6QKQ0</accession>
<evidence type="ECO:0000313" key="6">
    <source>
        <dbReference type="EMBL" id="AQW22198.1"/>
    </source>
</evidence>
<comment type="subcellular location">
    <subcellularLocation>
        <location evidence="1">Membrane</location>
        <topology evidence="1">Multi-pass membrane protein</topology>
    </subcellularLocation>
</comment>
<evidence type="ECO:0000256" key="3">
    <source>
        <dbReference type="ARBA" id="ARBA00022989"/>
    </source>
</evidence>
<feature type="transmembrane region" description="Helical" evidence="5">
    <location>
        <begin position="23"/>
        <end position="43"/>
    </location>
</feature>
<feature type="transmembrane region" description="Helical" evidence="5">
    <location>
        <begin position="101"/>
        <end position="126"/>
    </location>
</feature>
<dbReference type="AlphaFoldDB" id="A0A1S6QKQ0"/>
<keyword evidence="7" id="KW-1185">Reference proteome</keyword>
<dbReference type="PANTHER" id="PTHR37306">
    <property type="entry name" value="COLICIN V PRODUCTION PROTEIN"/>
    <property type="match status" value="1"/>
</dbReference>
<name>A0A1S6QKQ0_9LACO</name>
<dbReference type="eggNOG" id="COG1286">
    <property type="taxonomic scope" value="Bacteria"/>
</dbReference>
<dbReference type="GO" id="GO:0016020">
    <property type="term" value="C:membrane"/>
    <property type="evidence" value="ECO:0007669"/>
    <property type="project" value="UniProtKB-SubCell"/>
</dbReference>
<evidence type="ECO:0008006" key="8">
    <source>
        <dbReference type="Google" id="ProtNLM"/>
    </source>
</evidence>
<dbReference type="Proteomes" id="UP000030361">
    <property type="component" value="Chromosome"/>
</dbReference>
<evidence type="ECO:0000256" key="5">
    <source>
        <dbReference type="SAM" id="Phobius"/>
    </source>
</evidence>
<dbReference type="OrthoDB" id="2143375at2"/>
<evidence type="ECO:0000256" key="2">
    <source>
        <dbReference type="ARBA" id="ARBA00022692"/>
    </source>
</evidence>
<protein>
    <recommendedName>
        <fullName evidence="8">Colicin V production protein</fullName>
    </recommendedName>
</protein>
<dbReference type="RefSeq" id="WP_035166966.1">
    <property type="nucleotide sequence ID" value="NZ_CP018906.1"/>
</dbReference>
<feature type="transmembrane region" description="Helical" evidence="5">
    <location>
        <begin position="63"/>
        <end position="80"/>
    </location>
</feature>
<dbReference type="InterPro" id="IPR003825">
    <property type="entry name" value="Colicin-V_CvpA"/>
</dbReference>
<dbReference type="Pfam" id="PF02674">
    <property type="entry name" value="Colicin_V"/>
    <property type="match status" value="1"/>
</dbReference>
<evidence type="ECO:0000313" key="7">
    <source>
        <dbReference type="Proteomes" id="UP000030361"/>
    </source>
</evidence>
<dbReference type="GO" id="GO:0009403">
    <property type="term" value="P:toxin biosynthetic process"/>
    <property type="evidence" value="ECO:0007669"/>
    <property type="project" value="InterPro"/>
</dbReference>
<proteinExistence type="predicted"/>
<organism evidence="6 7">
    <name type="scientific">Lentilactobacillus curieae</name>
    <dbReference type="NCBI Taxonomy" id="1138822"/>
    <lineage>
        <taxon>Bacteria</taxon>
        <taxon>Bacillati</taxon>
        <taxon>Bacillota</taxon>
        <taxon>Bacilli</taxon>
        <taxon>Lactobacillales</taxon>
        <taxon>Lactobacillaceae</taxon>
        <taxon>Lentilactobacillus</taxon>
    </lineage>
</organism>
<dbReference type="KEGG" id="lcu:PL11_009800"/>
<sequence>MILDLIILAILVLSFTAGFRRGFVAEFLNFVGFIFALALAWRYTTPLTDWVVHQFNFVEYERIIHWVTFLILYTIVWRVVMLLKRVINPATRIIGLKQINAIFGGAIRFLIAYLFVFAGLNLLIAISNPVKEQYEDATVAKYMVRETPHLLDRIIDNSNSKGVR</sequence>
<gene>
    <name evidence="6" type="ORF">PL11_009800</name>
</gene>
<keyword evidence="2 5" id="KW-0812">Transmembrane</keyword>
<reference evidence="6 7" key="1">
    <citation type="journal article" date="2015" name="Genome Announc.">
        <title>Genome Sequence of Lactobacillus curieae CCTCC M 2011381T, a Novel Producer of Gamma-aminobutyric Acid.</title>
        <authorList>
            <person name="Wang Y."/>
            <person name="Wang Y."/>
            <person name="Lang C."/>
            <person name="Wei D."/>
            <person name="Xu P."/>
            <person name="Xie J."/>
        </authorList>
    </citation>
    <scope>NUCLEOTIDE SEQUENCE [LARGE SCALE GENOMIC DNA]</scope>
    <source>
        <strain evidence="6 7">CCTCC M 2011381</strain>
    </source>
</reference>
<dbReference type="PANTHER" id="PTHR37306:SF1">
    <property type="entry name" value="COLICIN V PRODUCTION PROTEIN"/>
    <property type="match status" value="1"/>
</dbReference>
<keyword evidence="3 5" id="KW-1133">Transmembrane helix</keyword>